<dbReference type="InterPro" id="IPR032675">
    <property type="entry name" value="LRR_dom_sf"/>
</dbReference>
<dbReference type="PANTHER" id="PTHR46282:SF2">
    <property type="entry name" value="LEUCINE-RICH MELANOCYTE DIFFERENTIATION-ASSOCIATED PROTEIN"/>
    <property type="match status" value="1"/>
</dbReference>
<evidence type="ECO:0000313" key="1">
    <source>
        <dbReference type="EMBL" id="KAK9685472.1"/>
    </source>
</evidence>
<dbReference type="AlphaFoldDB" id="A0AAW1I8L4"/>
<accession>A0AAW1I8L4</accession>
<reference evidence="1 2" key="1">
    <citation type="journal article" date="2024" name="BMC Genomics">
        <title>De novo assembly and annotation of Popillia japonica's genome with initial clues to its potential as an invasive pest.</title>
        <authorList>
            <person name="Cucini C."/>
            <person name="Boschi S."/>
            <person name="Funari R."/>
            <person name="Cardaioli E."/>
            <person name="Iannotti N."/>
            <person name="Marturano G."/>
            <person name="Paoli F."/>
            <person name="Bruttini M."/>
            <person name="Carapelli A."/>
            <person name="Frati F."/>
            <person name="Nardi F."/>
        </authorList>
    </citation>
    <scope>NUCLEOTIDE SEQUENCE [LARGE SCALE GENOMIC DNA]</scope>
    <source>
        <strain evidence="1">DMR45628</strain>
    </source>
</reference>
<evidence type="ECO:0008006" key="3">
    <source>
        <dbReference type="Google" id="ProtNLM"/>
    </source>
</evidence>
<keyword evidence="2" id="KW-1185">Reference proteome</keyword>
<gene>
    <name evidence="1" type="ORF">QE152_g38015</name>
</gene>
<dbReference type="PANTHER" id="PTHR46282">
    <property type="entry name" value="LEUCINE-RICH MELANOCYTE DIFFERENTIATION-ASSOCIATED PROTEIN"/>
    <property type="match status" value="1"/>
</dbReference>
<organism evidence="1 2">
    <name type="scientific">Popillia japonica</name>
    <name type="common">Japanese beetle</name>
    <dbReference type="NCBI Taxonomy" id="7064"/>
    <lineage>
        <taxon>Eukaryota</taxon>
        <taxon>Metazoa</taxon>
        <taxon>Ecdysozoa</taxon>
        <taxon>Arthropoda</taxon>
        <taxon>Hexapoda</taxon>
        <taxon>Insecta</taxon>
        <taxon>Pterygota</taxon>
        <taxon>Neoptera</taxon>
        <taxon>Endopterygota</taxon>
        <taxon>Coleoptera</taxon>
        <taxon>Polyphaga</taxon>
        <taxon>Scarabaeiformia</taxon>
        <taxon>Scarabaeidae</taxon>
        <taxon>Rutelinae</taxon>
        <taxon>Popillia</taxon>
    </lineage>
</organism>
<comment type="caution">
    <text evidence="1">The sequence shown here is derived from an EMBL/GenBank/DDBJ whole genome shotgun (WGS) entry which is preliminary data.</text>
</comment>
<protein>
    <recommendedName>
        <fullName evidence="3">Leucine-rich melanocyte differentiation-associated protein</fullName>
    </recommendedName>
</protein>
<proteinExistence type="predicted"/>
<dbReference type="Proteomes" id="UP001458880">
    <property type="component" value="Unassembled WGS sequence"/>
</dbReference>
<dbReference type="InterPro" id="IPR001611">
    <property type="entry name" value="Leu-rich_rpt"/>
</dbReference>
<dbReference type="InterPro" id="IPR043313">
    <property type="entry name" value="LRMDA"/>
</dbReference>
<name>A0AAW1I8L4_POPJA</name>
<sequence length="279" mass="32268">MYCGGVKRQTIYIRHKYTIHIKTESEAEEKQSLLSYNMEHDIIEGNRESKVIPFRLCYSGQRCHRIPDALIKLYGPKLYGPKVSALDLSYNELVTLRGLEGFPNLQELILDNNQLGDAISFPRLPQLHTLSLNKNRIEDVEILLKKISRNLPSVTYLSLLGNKACPNELSDLQNDDEDYQRYRYYVLYHLPKLKFLDSRKVGESERTEAKSRGQLMKIVRPKPGINSEEYIIAPLPSPYGPLPRVMRNPHDHKGVYAKCKYRYSGKHSEGNRFISNNDL</sequence>
<dbReference type="SUPFAM" id="SSF52058">
    <property type="entry name" value="L domain-like"/>
    <property type="match status" value="1"/>
</dbReference>
<dbReference type="PROSITE" id="PS51450">
    <property type="entry name" value="LRR"/>
    <property type="match status" value="1"/>
</dbReference>
<dbReference type="EMBL" id="JASPKY010000775">
    <property type="protein sequence ID" value="KAK9685472.1"/>
    <property type="molecule type" value="Genomic_DNA"/>
</dbReference>
<dbReference type="Gene3D" id="3.80.10.10">
    <property type="entry name" value="Ribonuclease Inhibitor"/>
    <property type="match status" value="1"/>
</dbReference>
<dbReference type="Pfam" id="PF14580">
    <property type="entry name" value="LRR_9"/>
    <property type="match status" value="1"/>
</dbReference>
<dbReference type="FunFam" id="3.80.10.10:FF:000695">
    <property type="entry name" value="leucine-rich melanocyte differentiation-associated protein"/>
    <property type="match status" value="1"/>
</dbReference>
<evidence type="ECO:0000313" key="2">
    <source>
        <dbReference type="Proteomes" id="UP001458880"/>
    </source>
</evidence>